<feature type="domain" description="Baseplate J-like central" evidence="1">
    <location>
        <begin position="139"/>
        <end position="210"/>
    </location>
</feature>
<evidence type="ECO:0000259" key="2">
    <source>
        <dbReference type="Pfam" id="PF26079"/>
    </source>
</evidence>
<reference evidence="4 6" key="2">
    <citation type="submission" date="2019-05" db="EMBL/GenBank/DDBJ databases">
        <title>Pasteurellaceae isolates from reptiles.</title>
        <authorList>
            <person name="Bojesen A.M."/>
            <person name="Lund E."/>
        </authorList>
    </citation>
    <scope>NUCLEOTIDE SEQUENCE [LARGE SCALE GENOMIC DNA]</scope>
    <source>
        <strain evidence="4 6">ELNT2x</strain>
    </source>
</reference>
<gene>
    <name evidence="3" type="ORF">EDC16_105175</name>
    <name evidence="4" type="ORF">FHQ21_12035</name>
</gene>
<dbReference type="RefSeq" id="WP_132966756.1">
    <property type="nucleotide sequence ID" value="NZ_LEKL01000064.1"/>
</dbReference>
<dbReference type="Pfam" id="PF26078">
    <property type="entry name" value="Baseplate_J_M"/>
    <property type="match status" value="1"/>
</dbReference>
<dbReference type="InterPro" id="IPR058530">
    <property type="entry name" value="Baseplate_J-like_C"/>
</dbReference>
<dbReference type="EMBL" id="SMCP01000005">
    <property type="protein sequence ID" value="TCV87256.1"/>
    <property type="molecule type" value="Genomic_DNA"/>
</dbReference>
<comment type="caution">
    <text evidence="3">The sequence shown here is derived from an EMBL/GenBank/DDBJ whole genome shotgun (WGS) entry which is preliminary data.</text>
</comment>
<evidence type="ECO:0000313" key="6">
    <source>
        <dbReference type="Proteomes" id="UP000305526"/>
    </source>
</evidence>
<dbReference type="PANTHER" id="PTHR35862:SF1">
    <property type="entry name" value="FELS-2 PROPHAGE PROTEIN"/>
    <property type="match status" value="1"/>
</dbReference>
<dbReference type="Pfam" id="PF26079">
    <property type="entry name" value="Baseplate_J_C"/>
    <property type="match status" value="1"/>
</dbReference>
<dbReference type="InterPro" id="IPR014507">
    <property type="entry name" value="Baseplate_assembly_J_pred"/>
</dbReference>
<proteinExistence type="predicted"/>
<sequence length="304" mass="33396">MTKQVDLSKLPAPKVIEEIDFETLLTARKQNFLARFADSAERAHWQSRLTLESDPVTKLLEENAYLETLLRARINAAAKSVMLAYATDSDLDHLGALLGVERLIEVAANPTANPPIEAEYETDDRFRTRIQLSLESKTTAGSRNSYYWHTLTASTDVKDAEITSPQPGTVDVTVLSKKTQGQADSALINIVKTALNAEDVRPLTDTVNVKSATIISYNINAELTLYPSTAEAVILEKVQSAVRQFVENKHKLGFDITLSAIYASLHQEGVQNVQLKAPTADLVIQPTQVGYCTAININVGGRNE</sequence>
<evidence type="ECO:0000313" key="5">
    <source>
        <dbReference type="Proteomes" id="UP000294619"/>
    </source>
</evidence>
<dbReference type="InterPro" id="IPR052726">
    <property type="entry name" value="Phage_Baseplate_Hub"/>
</dbReference>
<keyword evidence="6" id="KW-1185">Reference proteome</keyword>
<dbReference type="InterPro" id="IPR058531">
    <property type="entry name" value="Baseplate_J_M"/>
</dbReference>
<feature type="domain" description="Baseplate J-like C-terminal" evidence="2">
    <location>
        <begin position="217"/>
        <end position="298"/>
    </location>
</feature>
<dbReference type="Proteomes" id="UP000305526">
    <property type="component" value="Unassembled WGS sequence"/>
</dbReference>
<evidence type="ECO:0000313" key="4">
    <source>
        <dbReference type="EMBL" id="TNG87532.1"/>
    </source>
</evidence>
<dbReference type="EMBL" id="VDGV01000154">
    <property type="protein sequence ID" value="TNG87532.1"/>
    <property type="molecule type" value="Genomic_DNA"/>
</dbReference>
<name>A0A4R3Y625_9PAST</name>
<dbReference type="PANTHER" id="PTHR35862">
    <property type="entry name" value="FELS-2 PROPHAGE PROTEIN"/>
    <property type="match status" value="1"/>
</dbReference>
<dbReference type="PIRSF" id="PIRSF020481">
    <property type="entry name" value="BAP"/>
    <property type="match status" value="1"/>
</dbReference>
<accession>A0A4R3Y625</accession>
<protein>
    <submittedName>
        <fullName evidence="3 4">Baseplate assembly protein</fullName>
    </submittedName>
</protein>
<evidence type="ECO:0000259" key="1">
    <source>
        <dbReference type="Pfam" id="PF26078"/>
    </source>
</evidence>
<organism evidence="3 5">
    <name type="scientific">Testudinibacter aquarius</name>
    <dbReference type="NCBI Taxonomy" id="1524974"/>
    <lineage>
        <taxon>Bacteria</taxon>
        <taxon>Pseudomonadati</taxon>
        <taxon>Pseudomonadota</taxon>
        <taxon>Gammaproteobacteria</taxon>
        <taxon>Pasteurellales</taxon>
        <taxon>Pasteurellaceae</taxon>
        <taxon>Testudinibacter</taxon>
    </lineage>
</organism>
<dbReference type="AlphaFoldDB" id="A0A4R3Y625"/>
<dbReference type="Proteomes" id="UP000294619">
    <property type="component" value="Unassembled WGS sequence"/>
</dbReference>
<evidence type="ECO:0000313" key="3">
    <source>
        <dbReference type="EMBL" id="TCV87256.1"/>
    </source>
</evidence>
<reference evidence="3 5" key="1">
    <citation type="submission" date="2019-03" db="EMBL/GenBank/DDBJ databases">
        <title>Genomic Encyclopedia of Type Strains, Phase IV (KMG-IV): sequencing the most valuable type-strain genomes for metagenomic binning, comparative biology and taxonomic classification.</title>
        <authorList>
            <person name="Goeker M."/>
        </authorList>
    </citation>
    <scope>NUCLEOTIDE SEQUENCE [LARGE SCALE GENOMIC DNA]</scope>
    <source>
        <strain evidence="3 5">DSM 28140</strain>
    </source>
</reference>